<evidence type="ECO:0000313" key="2">
    <source>
        <dbReference type="EMBL" id="RWW99600.1"/>
    </source>
</evidence>
<accession>A0A3S4T0H6</accession>
<keyword evidence="1" id="KW-1133">Transmembrane helix</keyword>
<gene>
    <name evidence="2" type="ORF">EPI11_11645</name>
</gene>
<dbReference type="EMBL" id="SBII01000008">
    <property type="protein sequence ID" value="RWW99600.1"/>
    <property type="molecule type" value="Genomic_DNA"/>
</dbReference>
<keyword evidence="1" id="KW-0812">Transmembrane</keyword>
<proteinExistence type="predicted"/>
<comment type="caution">
    <text evidence="2">The sequence shown here is derived from an EMBL/GenBank/DDBJ whole genome shotgun (WGS) entry which is preliminary data.</text>
</comment>
<evidence type="ECO:0000313" key="3">
    <source>
        <dbReference type="Proteomes" id="UP000287527"/>
    </source>
</evidence>
<organism evidence="2 3">
    <name type="scientific">Flavobacterium cerinum</name>
    <dbReference type="NCBI Taxonomy" id="2502784"/>
    <lineage>
        <taxon>Bacteria</taxon>
        <taxon>Pseudomonadati</taxon>
        <taxon>Bacteroidota</taxon>
        <taxon>Flavobacteriia</taxon>
        <taxon>Flavobacteriales</taxon>
        <taxon>Flavobacteriaceae</taxon>
        <taxon>Flavobacterium</taxon>
    </lineage>
</organism>
<evidence type="ECO:0000256" key="1">
    <source>
        <dbReference type="SAM" id="Phobius"/>
    </source>
</evidence>
<name>A0A3S4T0H6_9FLAO</name>
<protein>
    <submittedName>
        <fullName evidence="2">Uncharacterized protein</fullName>
    </submittedName>
</protein>
<dbReference type="Proteomes" id="UP000287527">
    <property type="component" value="Unassembled WGS sequence"/>
</dbReference>
<keyword evidence="3" id="KW-1185">Reference proteome</keyword>
<dbReference type="OrthoDB" id="9881663at2"/>
<feature type="transmembrane region" description="Helical" evidence="1">
    <location>
        <begin position="6"/>
        <end position="26"/>
    </location>
</feature>
<sequence length="134" mass="15729">MKKNKTILIIYVIVFCVGICFAYIMLTREIKKHKNAPVIDFANGVDIEVKDISFERNGLFLNGKEYNANGISGYSKFHYKDSYLELESINVPFILRKQKQNDTLKIIKDEKEMYLLVSKEIEYRKNGGFEINRY</sequence>
<dbReference type="AlphaFoldDB" id="A0A3S4T0H6"/>
<keyword evidence="1" id="KW-0472">Membrane</keyword>
<dbReference type="RefSeq" id="WP_128390150.1">
    <property type="nucleotide sequence ID" value="NZ_SBII01000008.1"/>
</dbReference>
<reference evidence="2 3" key="1">
    <citation type="submission" date="2019-01" db="EMBL/GenBank/DDBJ databases">
        <title>Flavobacterium sp. nov.,isolated from freshwater.</title>
        <authorList>
            <person name="Zhang R."/>
            <person name="Du Z.-J."/>
        </authorList>
    </citation>
    <scope>NUCLEOTIDE SEQUENCE [LARGE SCALE GENOMIC DNA]</scope>
    <source>
        <strain evidence="2 3">1E403</strain>
    </source>
</reference>